<organism evidence="1 2">
    <name type="scientific">Paramecium octaurelia</name>
    <dbReference type="NCBI Taxonomy" id="43137"/>
    <lineage>
        <taxon>Eukaryota</taxon>
        <taxon>Sar</taxon>
        <taxon>Alveolata</taxon>
        <taxon>Ciliophora</taxon>
        <taxon>Intramacronucleata</taxon>
        <taxon>Oligohymenophorea</taxon>
        <taxon>Peniculida</taxon>
        <taxon>Parameciidae</taxon>
        <taxon>Paramecium</taxon>
    </lineage>
</organism>
<accession>A0A8S1SC87</accession>
<sequence>MKKEIYGKSNNMCEQNLQLKQKKQELNSNLLQIN</sequence>
<comment type="caution">
    <text evidence="1">The sequence shown here is derived from an EMBL/GenBank/DDBJ whole genome shotgun (WGS) entry which is preliminary data.</text>
</comment>
<evidence type="ECO:0000313" key="2">
    <source>
        <dbReference type="Proteomes" id="UP000683925"/>
    </source>
</evidence>
<dbReference type="Proteomes" id="UP000683925">
    <property type="component" value="Unassembled WGS sequence"/>
</dbReference>
<keyword evidence="2" id="KW-1185">Reference proteome</keyword>
<gene>
    <name evidence="1" type="ORF">POCTA_138.1.T0080515</name>
</gene>
<name>A0A8S1SC87_PAROT</name>
<evidence type="ECO:0000313" key="1">
    <source>
        <dbReference type="EMBL" id="CAD8137695.1"/>
    </source>
</evidence>
<dbReference type="AlphaFoldDB" id="A0A8S1SC87"/>
<dbReference type="EMBL" id="CAJJDP010000007">
    <property type="protein sequence ID" value="CAD8137695.1"/>
    <property type="molecule type" value="Genomic_DNA"/>
</dbReference>
<reference evidence="1" key="1">
    <citation type="submission" date="2021-01" db="EMBL/GenBank/DDBJ databases">
        <authorList>
            <consortium name="Genoscope - CEA"/>
            <person name="William W."/>
        </authorList>
    </citation>
    <scope>NUCLEOTIDE SEQUENCE</scope>
</reference>
<proteinExistence type="predicted"/>
<protein>
    <submittedName>
        <fullName evidence="1">Uncharacterized protein</fullName>
    </submittedName>
</protein>